<evidence type="ECO:0000313" key="2">
    <source>
        <dbReference type="Proteomes" id="UP000799755"/>
    </source>
</evidence>
<dbReference type="Proteomes" id="UP000799755">
    <property type="component" value="Unassembled WGS sequence"/>
</dbReference>
<proteinExistence type="predicted"/>
<protein>
    <submittedName>
        <fullName evidence="1">Uncharacterized protein</fullName>
    </submittedName>
</protein>
<evidence type="ECO:0000313" key="1">
    <source>
        <dbReference type="EMBL" id="KAF2476157.1"/>
    </source>
</evidence>
<comment type="caution">
    <text evidence="1">The sequence shown here is derived from an EMBL/GenBank/DDBJ whole genome shotgun (WGS) entry which is preliminary data.</text>
</comment>
<dbReference type="EMBL" id="MU003494">
    <property type="protein sequence ID" value="KAF2476157.1"/>
    <property type="molecule type" value="Genomic_DNA"/>
</dbReference>
<reference evidence="1" key="1">
    <citation type="journal article" date="2020" name="Stud. Mycol.">
        <title>101 Dothideomycetes genomes: a test case for predicting lifestyles and emergence of pathogens.</title>
        <authorList>
            <person name="Haridas S."/>
            <person name="Albert R."/>
            <person name="Binder M."/>
            <person name="Bloem J."/>
            <person name="Labutti K."/>
            <person name="Salamov A."/>
            <person name="Andreopoulos B."/>
            <person name="Baker S."/>
            <person name="Barry K."/>
            <person name="Bills G."/>
            <person name="Bluhm B."/>
            <person name="Cannon C."/>
            <person name="Castanera R."/>
            <person name="Culley D."/>
            <person name="Daum C."/>
            <person name="Ezra D."/>
            <person name="Gonzalez J."/>
            <person name="Henrissat B."/>
            <person name="Kuo A."/>
            <person name="Liang C."/>
            <person name="Lipzen A."/>
            <person name="Lutzoni F."/>
            <person name="Magnuson J."/>
            <person name="Mondo S."/>
            <person name="Nolan M."/>
            <person name="Ohm R."/>
            <person name="Pangilinan J."/>
            <person name="Park H.-J."/>
            <person name="Ramirez L."/>
            <person name="Alfaro M."/>
            <person name="Sun H."/>
            <person name="Tritt A."/>
            <person name="Yoshinaga Y."/>
            <person name="Zwiers L.-H."/>
            <person name="Turgeon B."/>
            <person name="Goodwin S."/>
            <person name="Spatafora J."/>
            <person name="Crous P."/>
            <person name="Grigoriev I."/>
        </authorList>
    </citation>
    <scope>NUCLEOTIDE SEQUENCE</scope>
    <source>
        <strain evidence="1">ATCC 200398</strain>
    </source>
</reference>
<accession>A0ACB6RCB2</accession>
<sequence length="528" mass="58248">MISPPSRIGGCKSCRERRVECDKKRPRCSGCIAGNKPCGGYDVGSIFINVTSTGPPPAWRSQNAQKFLVLDLDSQPSGSQQSQIPPRPPTSLSFCSSDLTPSMAPAQTLTNHPNPDPTNLLAITQLFLDLYYRRSYPNKPFPDTLQEGTETGSWRSLLPLWVGLSPILDTAIGALATCFVGTQYQDENLVDQSRTMYLEALRMVQEVLPEPSATLRKDLLATTLVMSSTEIFMSNGGGASQLTHIEGATKLLREGFKEPTTFEELHLYVLNQGVNPSYRPLIRQLYATPRSYSNDLYFKWCELIIPLPNILATTDNVSRAADSGTPIPPSAISAILDDITALETSLRPWEDTLKTKIPGPWTLPQAQTGPDVVPFPLQFLSIEVCLLYNLHWTSFLLLLECRHRLISHLSLSAISAAAQHSPPPTQTISELASLICRSVQFCASNTSFAAAENIFLPLLVVTAYYTRNGDEERMNWCMGAFARIAEEQKIGFCVDRVDLGLEKVMSRDELVGVCRKGRNSNIVGSVME</sequence>
<name>A0ACB6RCB2_9PLEO</name>
<organism evidence="1 2">
    <name type="scientific">Lindgomyces ingoldianus</name>
    <dbReference type="NCBI Taxonomy" id="673940"/>
    <lineage>
        <taxon>Eukaryota</taxon>
        <taxon>Fungi</taxon>
        <taxon>Dikarya</taxon>
        <taxon>Ascomycota</taxon>
        <taxon>Pezizomycotina</taxon>
        <taxon>Dothideomycetes</taxon>
        <taxon>Pleosporomycetidae</taxon>
        <taxon>Pleosporales</taxon>
        <taxon>Lindgomycetaceae</taxon>
        <taxon>Lindgomyces</taxon>
    </lineage>
</organism>
<gene>
    <name evidence="1" type="ORF">BDR25DRAFT_339280</name>
</gene>
<keyword evidence="2" id="KW-1185">Reference proteome</keyword>